<protein>
    <submittedName>
        <fullName evidence="2">Uncharacterized protein</fullName>
    </submittedName>
</protein>
<evidence type="ECO:0000313" key="2">
    <source>
        <dbReference type="EMBL" id="QAB15245.1"/>
    </source>
</evidence>
<feature type="transmembrane region" description="Helical" evidence="1">
    <location>
        <begin position="101"/>
        <end position="120"/>
    </location>
</feature>
<evidence type="ECO:0000256" key="1">
    <source>
        <dbReference type="SAM" id="Phobius"/>
    </source>
</evidence>
<dbReference type="EMBL" id="CP035033">
    <property type="protein sequence ID" value="QAB15245.1"/>
    <property type="molecule type" value="Genomic_DNA"/>
</dbReference>
<sequence length="182" mass="21141">MKSFRTLLIYTASIFAVSLAYYFYARNSLPPQREDETFLTEIGEGFGEVALWLLLFIYARTLLKLLFEKGSVADRMVPNMLYQPTQSLVQKLLVPLNRTHVYVGVATLAVTFLHILLVGFHFEILLFQVVMLLLVWQGLFGFFLRWKFSPRQLRQFSYLVHAQFLTGIMIGIFSYVGHQMLD</sequence>
<dbReference type="RefSeq" id="WP_128384789.1">
    <property type="nucleotide sequence ID" value="NZ_CP035033.1"/>
</dbReference>
<evidence type="ECO:0000313" key="3">
    <source>
        <dbReference type="Proteomes" id="UP000285478"/>
    </source>
</evidence>
<reference evidence="2 3" key="1">
    <citation type="journal article" date="2018" name="Environ. Microbiol.">
        <title>Genomes of ubiquitous marine and hypersaline Hydrogenovibrio, Thiomicrorhabdus and Thiomicrospira spp. encode a diversity of mechanisms to sustain chemolithoautotrophy in heterogeneous environments.</title>
        <authorList>
            <person name="Scott K.M."/>
            <person name="Williams J."/>
            <person name="Porter C.M.B."/>
            <person name="Russel S."/>
            <person name="Harmer T.L."/>
            <person name="Paul J.H."/>
            <person name="Antonen K.M."/>
            <person name="Bridges M.K."/>
            <person name="Camper G.J."/>
            <person name="Campla C.K."/>
            <person name="Casella L.G."/>
            <person name="Chase E."/>
            <person name="Conrad J.W."/>
            <person name="Cruz M.C."/>
            <person name="Dunlap D.S."/>
            <person name="Duran L."/>
            <person name="Fahsbender E.M."/>
            <person name="Goldsmith D.B."/>
            <person name="Keeley R.F."/>
            <person name="Kondoff M.R."/>
            <person name="Kussy B.I."/>
            <person name="Lane M.K."/>
            <person name="Lawler S."/>
            <person name="Leigh B.A."/>
            <person name="Lewis C."/>
            <person name="Lostal L.M."/>
            <person name="Marking D."/>
            <person name="Mancera P.A."/>
            <person name="McClenthan E.C."/>
            <person name="McIntyre E.A."/>
            <person name="Mine J.A."/>
            <person name="Modi S."/>
            <person name="Moore B.D."/>
            <person name="Morgan W.A."/>
            <person name="Nelson K.M."/>
            <person name="Nguyen K.N."/>
            <person name="Ogburn N."/>
            <person name="Parrino D.G."/>
            <person name="Pedapudi A.D."/>
            <person name="Pelham R.P."/>
            <person name="Preece A.M."/>
            <person name="Rampersad E.A."/>
            <person name="Richardson J.C."/>
            <person name="Rodgers C.M."/>
            <person name="Schaffer B.L."/>
            <person name="Sheridan N.E."/>
            <person name="Solone M.R."/>
            <person name="Staley Z.R."/>
            <person name="Tabuchi M."/>
            <person name="Waide R.J."/>
            <person name="Wanjugi P.W."/>
            <person name="Young S."/>
            <person name="Clum A."/>
            <person name="Daum C."/>
            <person name="Huntemann M."/>
            <person name="Ivanova N."/>
            <person name="Kyrpides N."/>
            <person name="Mikhailova N."/>
            <person name="Palaniappan K."/>
            <person name="Pillay M."/>
            <person name="Reddy T.B.K."/>
            <person name="Shapiro N."/>
            <person name="Stamatis D."/>
            <person name="Varghese N."/>
            <person name="Woyke T."/>
            <person name="Boden R."/>
            <person name="Freyermuth S.K."/>
            <person name="Kerfeld C.A."/>
        </authorList>
    </citation>
    <scope>NUCLEOTIDE SEQUENCE [LARGE SCALE GENOMIC DNA]</scope>
    <source>
        <strain evidence="2 3">JR-2</strain>
    </source>
</reference>
<dbReference type="Proteomes" id="UP000285478">
    <property type="component" value="Chromosome"/>
</dbReference>
<name>A0A410H2U2_9GAMM</name>
<feature type="transmembrane region" description="Helical" evidence="1">
    <location>
        <begin position="156"/>
        <end position="176"/>
    </location>
</feature>
<dbReference type="AlphaFoldDB" id="A0A410H2U2"/>
<organism evidence="2 3">
    <name type="scientific">Hydrogenovibrio thermophilus</name>
    <dbReference type="NCBI Taxonomy" id="265883"/>
    <lineage>
        <taxon>Bacteria</taxon>
        <taxon>Pseudomonadati</taxon>
        <taxon>Pseudomonadota</taxon>
        <taxon>Gammaproteobacteria</taxon>
        <taxon>Thiotrichales</taxon>
        <taxon>Piscirickettsiaceae</taxon>
        <taxon>Hydrogenovibrio</taxon>
    </lineage>
</organism>
<keyword evidence="3" id="KW-1185">Reference proteome</keyword>
<accession>A0A410H2U2</accession>
<keyword evidence="1" id="KW-1133">Transmembrane helix</keyword>
<feature type="transmembrane region" description="Helical" evidence="1">
    <location>
        <begin position="7"/>
        <end position="25"/>
    </location>
</feature>
<keyword evidence="1" id="KW-0472">Membrane</keyword>
<feature type="transmembrane region" description="Helical" evidence="1">
    <location>
        <begin position="126"/>
        <end position="144"/>
    </location>
</feature>
<gene>
    <name evidence="2" type="ORF">EPV75_05970</name>
</gene>
<feature type="transmembrane region" description="Helical" evidence="1">
    <location>
        <begin position="45"/>
        <end position="67"/>
    </location>
</feature>
<proteinExistence type="predicted"/>
<dbReference type="KEGG" id="htr:EPV75_05970"/>
<keyword evidence="1" id="KW-0812">Transmembrane</keyword>